<evidence type="ECO:0000313" key="2">
    <source>
        <dbReference type="Proteomes" id="UP000824755"/>
    </source>
</evidence>
<reference evidence="1 2" key="1">
    <citation type="submission" date="2021-08" db="EMBL/GenBank/DDBJ databases">
        <title>Lysobacter sp. strain CJ11 Genome sequencing and assembly.</title>
        <authorList>
            <person name="Kim I."/>
        </authorList>
    </citation>
    <scope>NUCLEOTIDE SEQUENCE [LARGE SCALE GENOMIC DNA]</scope>
    <source>
        <strain evidence="1 2">CJ11</strain>
    </source>
</reference>
<proteinExistence type="predicted"/>
<sequence>MSESEITRAIASFTQEFNTTDERYFSISSDVIDRLTVIANKGQVYTSTSSPSFRQFQDTNWGQLEPWGSWSIGKKSSLKFRIANGTDPVAVYLKLTSFFALSHQAVDVSFLVNGKQIAATTISSAKIPIEINLELPAALLAKSNGLVAIDIHVANPASPAELNLSPDNRRLGVGLIAISIK</sequence>
<protein>
    <submittedName>
        <fullName evidence="1">Uncharacterized protein</fullName>
    </submittedName>
</protein>
<organism evidence="1 2">
    <name type="scientific">Lysobacter soyae</name>
    <dbReference type="NCBI Taxonomy" id="2764185"/>
    <lineage>
        <taxon>Bacteria</taxon>
        <taxon>Pseudomonadati</taxon>
        <taxon>Pseudomonadota</taxon>
        <taxon>Gammaproteobacteria</taxon>
        <taxon>Lysobacterales</taxon>
        <taxon>Lysobacteraceae</taxon>
        <taxon>Lysobacter</taxon>
    </lineage>
</organism>
<keyword evidence="2" id="KW-1185">Reference proteome</keyword>
<dbReference type="Proteomes" id="UP000824755">
    <property type="component" value="Chromosome"/>
</dbReference>
<dbReference type="RefSeq" id="WP_220379519.1">
    <property type="nucleotide sequence ID" value="NZ_CP080544.1"/>
</dbReference>
<evidence type="ECO:0000313" key="1">
    <source>
        <dbReference type="EMBL" id="QYR52734.1"/>
    </source>
</evidence>
<name>A0ABX8WQA7_9GAMM</name>
<dbReference type="EMBL" id="CP080544">
    <property type="protein sequence ID" value="QYR52734.1"/>
    <property type="molecule type" value="Genomic_DNA"/>
</dbReference>
<accession>A0ABX8WQA7</accession>
<gene>
    <name evidence="1" type="ORF">H8L67_09140</name>
</gene>